<protein>
    <recommendedName>
        <fullName evidence="3">Probable S-methyl-5'-thioinosine phosphorylase</fullName>
        <ecNumber evidence="3">2.4.2.44</ecNumber>
    </recommendedName>
    <alternativeName>
        <fullName evidence="3">5'-methylthioinosine phosphorylase</fullName>
        <shortName evidence="3">MTI phosphorylase</shortName>
        <shortName evidence="3">MTIP</shortName>
    </alternativeName>
</protein>
<dbReference type="HAMAP" id="MF_01963">
    <property type="entry name" value="MTAP"/>
    <property type="match status" value="1"/>
</dbReference>
<comment type="similarity">
    <text evidence="3">Belongs to the PNP/MTAP phosphorylase family. MTAP subfamily.</text>
</comment>
<evidence type="ECO:0000313" key="6">
    <source>
        <dbReference type="Proteomes" id="UP000276634"/>
    </source>
</evidence>
<dbReference type="OrthoDB" id="1523230at2"/>
<feature type="binding site" evidence="3">
    <location>
        <begin position="209"/>
        <end position="211"/>
    </location>
    <ligand>
        <name>substrate</name>
    </ligand>
</feature>
<feature type="binding site" evidence="3">
    <location>
        <position position="186"/>
    </location>
    <ligand>
        <name>phosphate</name>
        <dbReference type="ChEBI" id="CHEBI:43474"/>
    </ligand>
</feature>
<sequence>MAALAIIGGTGLTRLAGLELTERRVVHTRWGSPSSALLLGRLHGREVIFLARHGERHTIPPHRVNYRANIQALKDAGVERVLAVAAVGGIRGDLAPGRLAIPDQIIDYTHGRAQTFFEDDLEEVVHVDFTEPYCEALRRRLIEAAEAAGVPFSPHGTYAATEGPRLETAAEIDRLERDGCHMVGMTGMPEAALAREAGLCYAACAVVANWAAGRGEGPIGMDEIRRNLETGMGHVGRLLEALMPRL</sequence>
<comment type="function">
    <text evidence="3">Catalyzes the reversible phosphorylation of S-methyl-5'-thioinosine (MTI) to hypoxanthine and 5-methylthioribose-1-phosphate. Involved in the breakdown of S-methyl-5'-thioadenosine (MTA), a major by-product of polyamine biosynthesis. Catabolism of (MTA) occurs via deamination to MTI and phosphorolysis to hypoxanthine.</text>
</comment>
<dbReference type="PANTHER" id="PTHR42679:SF2">
    <property type="entry name" value="S-METHYL-5'-THIOADENOSINE PHOSPHORYLASE"/>
    <property type="match status" value="1"/>
</dbReference>
<feature type="site" description="Important for substrate specificity" evidence="3">
    <location>
        <position position="221"/>
    </location>
</feature>
<feature type="site" description="Important for substrate specificity" evidence="3">
    <location>
        <position position="167"/>
    </location>
</feature>
<keyword evidence="1 3" id="KW-0328">Glycosyltransferase</keyword>
<accession>A0A3N1Y3X6</accession>
<dbReference type="GO" id="GO:0019509">
    <property type="term" value="P:L-methionine salvage from methylthioadenosine"/>
    <property type="evidence" value="ECO:0007669"/>
    <property type="project" value="TreeGrafter"/>
</dbReference>
<feature type="binding site" evidence="3">
    <location>
        <position position="10"/>
    </location>
    <ligand>
        <name>phosphate</name>
        <dbReference type="ChEBI" id="CHEBI:43474"/>
    </ligand>
</feature>
<dbReference type="InterPro" id="IPR000845">
    <property type="entry name" value="Nucleoside_phosphorylase_d"/>
</dbReference>
<dbReference type="Proteomes" id="UP000276634">
    <property type="component" value="Unassembled WGS sequence"/>
</dbReference>
<dbReference type="SUPFAM" id="SSF53167">
    <property type="entry name" value="Purine and uridine phosphorylases"/>
    <property type="match status" value="1"/>
</dbReference>
<comment type="miscellaneous">
    <text evidence="3">Although this enzyme belongs to the family of MTA phosphorylases based on sequence homology, it has been shown that conserved amino acid substitutions in the substrate binding pocket convert the substrate specificity of this enzyme from 6-aminopurines to 6-oxopurines.</text>
</comment>
<keyword evidence="3" id="KW-0660">Purine salvage</keyword>
<dbReference type="PANTHER" id="PTHR42679">
    <property type="entry name" value="S-METHYL-5'-THIOADENOSINE PHOSPHORYLASE"/>
    <property type="match status" value="1"/>
</dbReference>
<dbReference type="RefSeq" id="WP_123401265.1">
    <property type="nucleotide sequence ID" value="NZ_RJVI01000002.1"/>
</dbReference>
<organism evidence="5 6">
    <name type="scientific">Inmirania thermothiophila</name>
    <dbReference type="NCBI Taxonomy" id="1750597"/>
    <lineage>
        <taxon>Bacteria</taxon>
        <taxon>Pseudomonadati</taxon>
        <taxon>Pseudomonadota</taxon>
        <taxon>Gammaproteobacteria</taxon>
        <taxon>Chromatiales</taxon>
        <taxon>Ectothiorhodospiraceae</taxon>
        <taxon>Inmirania</taxon>
    </lineage>
</organism>
<dbReference type="UniPathway" id="UPA00606"/>
<proteinExistence type="inferred from homology"/>
<dbReference type="GO" id="GO:0006166">
    <property type="term" value="P:purine ribonucleoside salvage"/>
    <property type="evidence" value="ECO:0007669"/>
    <property type="project" value="UniProtKB-UniRule"/>
</dbReference>
<comment type="catalytic activity">
    <reaction evidence="3">
        <text>S-methyl-5'-thioinosine + phosphate = 5-(methylsulfanyl)-alpha-D-ribose 1-phosphate + hypoxanthine</text>
        <dbReference type="Rhea" id="RHEA:30643"/>
        <dbReference type="ChEBI" id="CHEBI:17368"/>
        <dbReference type="ChEBI" id="CHEBI:43474"/>
        <dbReference type="ChEBI" id="CHEBI:48595"/>
        <dbReference type="ChEBI" id="CHEBI:58533"/>
        <dbReference type="EC" id="2.4.2.44"/>
    </reaction>
</comment>
<comment type="subunit">
    <text evidence="3">Homotrimer.</text>
</comment>
<gene>
    <name evidence="5" type="ORF">EDC57_1510</name>
</gene>
<dbReference type="NCBIfam" id="TIGR01694">
    <property type="entry name" value="MTAP"/>
    <property type="match status" value="1"/>
</dbReference>
<dbReference type="InterPro" id="IPR010044">
    <property type="entry name" value="MTAP"/>
</dbReference>
<dbReference type="EC" id="2.4.2.44" evidence="3"/>
<comment type="caution">
    <text evidence="3">Lacks conserved residue(s) required for the propagation of feature annotation.</text>
</comment>
<dbReference type="GO" id="GO:0017061">
    <property type="term" value="F:S-methyl-5-thioadenosine phosphorylase activity"/>
    <property type="evidence" value="ECO:0007669"/>
    <property type="project" value="InterPro"/>
</dbReference>
<keyword evidence="2 3" id="KW-0808">Transferase</keyword>
<evidence type="ECO:0000256" key="3">
    <source>
        <dbReference type="HAMAP-Rule" id="MF_01963"/>
    </source>
</evidence>
<evidence type="ECO:0000313" key="5">
    <source>
        <dbReference type="EMBL" id="ROR32312.1"/>
    </source>
</evidence>
<evidence type="ECO:0000256" key="1">
    <source>
        <dbReference type="ARBA" id="ARBA00022676"/>
    </source>
</evidence>
<dbReference type="Pfam" id="PF01048">
    <property type="entry name" value="PNP_UDP_1"/>
    <property type="match status" value="1"/>
</dbReference>
<dbReference type="EMBL" id="RJVI01000002">
    <property type="protein sequence ID" value="ROR32312.1"/>
    <property type="molecule type" value="Genomic_DNA"/>
</dbReference>
<feature type="binding site" evidence="3">
    <location>
        <begin position="52"/>
        <end position="53"/>
    </location>
    <ligand>
        <name>phosphate</name>
        <dbReference type="ChEBI" id="CHEBI:43474"/>
    </ligand>
</feature>
<keyword evidence="6" id="KW-1185">Reference proteome</keyword>
<dbReference type="GO" id="GO:0005829">
    <property type="term" value="C:cytosol"/>
    <property type="evidence" value="ECO:0007669"/>
    <property type="project" value="TreeGrafter"/>
</dbReference>
<dbReference type="CDD" id="cd09010">
    <property type="entry name" value="MTAP_SsMTAPII_like_MTIP"/>
    <property type="match status" value="1"/>
</dbReference>
<evidence type="ECO:0000259" key="4">
    <source>
        <dbReference type="Pfam" id="PF01048"/>
    </source>
</evidence>
<evidence type="ECO:0000256" key="2">
    <source>
        <dbReference type="ARBA" id="ARBA00022679"/>
    </source>
</evidence>
<reference evidence="5 6" key="1">
    <citation type="submission" date="2018-11" db="EMBL/GenBank/DDBJ databases">
        <title>Genomic Encyclopedia of Type Strains, Phase IV (KMG-IV): sequencing the most valuable type-strain genomes for metagenomic binning, comparative biology and taxonomic classification.</title>
        <authorList>
            <person name="Goeker M."/>
        </authorList>
    </citation>
    <scope>NUCLEOTIDE SEQUENCE [LARGE SCALE GENOMIC DNA]</scope>
    <source>
        <strain evidence="5 6">DSM 100275</strain>
    </source>
</reference>
<dbReference type="InterPro" id="IPR035994">
    <property type="entry name" value="Nucleoside_phosphorylase_sf"/>
</dbReference>
<comment type="pathway">
    <text evidence="3">Purine metabolism; purine nucleoside salvage.</text>
</comment>
<feature type="binding site" evidence="3">
    <location>
        <position position="185"/>
    </location>
    <ligand>
        <name>substrate</name>
    </ligand>
</feature>
<comment type="caution">
    <text evidence="5">The sequence shown here is derived from an EMBL/GenBank/DDBJ whole genome shotgun (WGS) entry which is preliminary data.</text>
</comment>
<feature type="domain" description="Nucleoside phosphorylase" evidence="4">
    <location>
        <begin position="4"/>
        <end position="242"/>
    </location>
</feature>
<dbReference type="NCBIfam" id="NF006599">
    <property type="entry name" value="PRK09136.1"/>
    <property type="match status" value="1"/>
</dbReference>
<dbReference type="AlphaFoldDB" id="A0A3N1Y3X6"/>
<name>A0A3N1Y3X6_9GAMM</name>
<dbReference type="Gene3D" id="3.40.50.1580">
    <property type="entry name" value="Nucleoside phosphorylase domain"/>
    <property type="match status" value="1"/>
</dbReference>